<feature type="region of interest" description="Disordered" evidence="1">
    <location>
        <begin position="142"/>
        <end position="165"/>
    </location>
</feature>
<dbReference type="Gene3D" id="2.40.50.140">
    <property type="entry name" value="Nucleic acid-binding proteins"/>
    <property type="match status" value="1"/>
</dbReference>
<evidence type="ECO:0000259" key="2">
    <source>
        <dbReference type="SMART" id="SM00976"/>
    </source>
</evidence>
<feature type="compositionally biased region" description="Basic and acidic residues" evidence="1">
    <location>
        <begin position="265"/>
        <end position="277"/>
    </location>
</feature>
<feature type="region of interest" description="Disordered" evidence="1">
    <location>
        <begin position="533"/>
        <end position="919"/>
    </location>
</feature>
<dbReference type="InterPro" id="IPR011564">
    <property type="entry name" value="Telomer_end-bd_POT1/Cdc13"/>
</dbReference>
<feature type="region of interest" description="Disordered" evidence="1">
    <location>
        <begin position="1021"/>
        <end position="1040"/>
    </location>
</feature>
<dbReference type="InterPro" id="IPR012340">
    <property type="entry name" value="NA-bd_OB-fold"/>
</dbReference>
<feature type="compositionally biased region" description="Basic and acidic residues" evidence="1">
    <location>
        <begin position="533"/>
        <end position="560"/>
    </location>
</feature>
<dbReference type="CDD" id="cd04497">
    <property type="entry name" value="hPOT1_OB1_like"/>
    <property type="match status" value="1"/>
</dbReference>
<dbReference type="EMBL" id="ML732790">
    <property type="protein sequence ID" value="KAB8274203.1"/>
    <property type="molecule type" value="Genomic_DNA"/>
</dbReference>
<protein>
    <recommendedName>
        <fullName evidence="2">Telomeric single stranded DNA binding POT1/Cdc13 domain-containing protein</fullName>
    </recommendedName>
</protein>
<dbReference type="SMART" id="SM00976">
    <property type="entry name" value="Telo_bind"/>
    <property type="match status" value="1"/>
</dbReference>
<evidence type="ECO:0000313" key="3">
    <source>
        <dbReference type="EMBL" id="KAB8274203.1"/>
    </source>
</evidence>
<feature type="compositionally biased region" description="Basic and acidic residues" evidence="1">
    <location>
        <begin position="1378"/>
        <end position="1389"/>
    </location>
</feature>
<feature type="compositionally biased region" description="Polar residues" evidence="1">
    <location>
        <begin position="728"/>
        <end position="737"/>
    </location>
</feature>
<feature type="domain" description="Telomeric single stranded DNA binding POT1/Cdc13" evidence="2">
    <location>
        <begin position="1180"/>
        <end position="1312"/>
    </location>
</feature>
<feature type="compositionally biased region" description="Acidic residues" evidence="1">
    <location>
        <begin position="670"/>
        <end position="724"/>
    </location>
</feature>
<dbReference type="GO" id="GO:0000781">
    <property type="term" value="C:chromosome, telomeric region"/>
    <property type="evidence" value="ECO:0007669"/>
    <property type="project" value="InterPro"/>
</dbReference>
<feature type="region of interest" description="Disordered" evidence="1">
    <location>
        <begin position="1114"/>
        <end position="1138"/>
    </location>
</feature>
<dbReference type="GO" id="GO:0003677">
    <property type="term" value="F:DNA binding"/>
    <property type="evidence" value="ECO:0007669"/>
    <property type="project" value="InterPro"/>
</dbReference>
<feature type="compositionally biased region" description="Basic residues" evidence="1">
    <location>
        <begin position="1366"/>
        <end position="1377"/>
    </location>
</feature>
<dbReference type="Proteomes" id="UP000326289">
    <property type="component" value="Unassembled WGS sequence"/>
</dbReference>
<feature type="compositionally biased region" description="Basic and acidic residues" evidence="1">
    <location>
        <begin position="617"/>
        <end position="640"/>
    </location>
</feature>
<feature type="region of interest" description="Disordered" evidence="1">
    <location>
        <begin position="250"/>
        <end position="286"/>
    </location>
</feature>
<evidence type="ECO:0000313" key="4">
    <source>
        <dbReference type="Proteomes" id="UP000326289"/>
    </source>
</evidence>
<feature type="compositionally biased region" description="Low complexity" evidence="1">
    <location>
        <begin position="149"/>
        <end position="162"/>
    </location>
</feature>
<reference evidence="3 4" key="1">
    <citation type="submission" date="2019-04" db="EMBL/GenBank/DDBJ databases">
        <title>Fungal friends and foes A comparative genomics study of 23 Aspergillus species from section Flavi.</title>
        <authorList>
            <consortium name="DOE Joint Genome Institute"/>
            <person name="Kjaerbolling I."/>
            <person name="Vesth T.C."/>
            <person name="Frisvad J.C."/>
            <person name="Nybo J.L."/>
            <person name="Theobald S."/>
            <person name="Kildgaard S."/>
            <person name="Petersen T.I."/>
            <person name="Kuo A."/>
            <person name="Sato A."/>
            <person name="Lyhne E.K."/>
            <person name="Kogle M.E."/>
            <person name="Wiebenga A."/>
            <person name="Kun R.S."/>
            <person name="Lubbers R.J."/>
            <person name="Makela M.R."/>
            <person name="Barry K."/>
            <person name="Chovatia M."/>
            <person name="Clum A."/>
            <person name="Daum C."/>
            <person name="Haridas S."/>
            <person name="He G."/>
            <person name="LaButti K."/>
            <person name="Lipzen A."/>
            <person name="Mondo S."/>
            <person name="Pangilinan J."/>
            <person name="Riley R."/>
            <person name="Salamov A."/>
            <person name="Simmons B.A."/>
            <person name="Magnuson J.K."/>
            <person name="Henrissat B."/>
            <person name="Mortensen U.H."/>
            <person name="Larsen T.O."/>
            <person name="De vries R.P."/>
            <person name="Grigoriev I.V."/>
            <person name="Machida M."/>
            <person name="Baker S.E."/>
            <person name="Andersen M.R."/>
        </authorList>
    </citation>
    <scope>NUCLEOTIDE SEQUENCE [LARGE SCALE GENOMIC DNA]</scope>
    <source>
        <strain evidence="3 4">CBS 117635</strain>
    </source>
</reference>
<feature type="region of interest" description="Disordered" evidence="1">
    <location>
        <begin position="1330"/>
        <end position="1412"/>
    </location>
</feature>
<feature type="compositionally biased region" description="Basic and acidic residues" evidence="1">
    <location>
        <begin position="795"/>
        <end position="804"/>
    </location>
</feature>
<name>A0A5N6J8W6_9EURO</name>
<gene>
    <name evidence="3" type="ORF">BDV30DRAFT_209502</name>
</gene>
<feature type="compositionally biased region" description="Acidic residues" evidence="1">
    <location>
        <begin position="806"/>
        <end position="836"/>
    </location>
</feature>
<dbReference type="SUPFAM" id="SSF50249">
    <property type="entry name" value="Nucleic acid-binding proteins"/>
    <property type="match status" value="1"/>
</dbReference>
<evidence type="ECO:0000256" key="1">
    <source>
        <dbReference type="SAM" id="MobiDB-lite"/>
    </source>
</evidence>
<organism evidence="3 4">
    <name type="scientific">Aspergillus minisclerotigenes</name>
    <dbReference type="NCBI Taxonomy" id="656917"/>
    <lineage>
        <taxon>Eukaryota</taxon>
        <taxon>Fungi</taxon>
        <taxon>Dikarya</taxon>
        <taxon>Ascomycota</taxon>
        <taxon>Pezizomycotina</taxon>
        <taxon>Eurotiomycetes</taxon>
        <taxon>Eurotiomycetidae</taxon>
        <taxon>Eurotiales</taxon>
        <taxon>Aspergillaceae</taxon>
        <taxon>Aspergillus</taxon>
        <taxon>Aspergillus subgen. Circumdati</taxon>
    </lineage>
</organism>
<feature type="compositionally biased region" description="Polar residues" evidence="1">
    <location>
        <begin position="763"/>
        <end position="772"/>
    </location>
</feature>
<feature type="compositionally biased region" description="Polar residues" evidence="1">
    <location>
        <begin position="1330"/>
        <end position="1351"/>
    </location>
</feature>
<proteinExistence type="predicted"/>
<dbReference type="GO" id="GO:0000723">
    <property type="term" value="P:telomere maintenance"/>
    <property type="evidence" value="ECO:0007669"/>
    <property type="project" value="InterPro"/>
</dbReference>
<keyword evidence="4" id="KW-1185">Reference proteome</keyword>
<feature type="compositionally biased region" description="Acidic residues" evidence="1">
    <location>
        <begin position="641"/>
        <end position="657"/>
    </location>
</feature>
<feature type="compositionally biased region" description="Basic and acidic residues" evidence="1">
    <location>
        <begin position="872"/>
        <end position="893"/>
    </location>
</feature>
<dbReference type="Pfam" id="PF02765">
    <property type="entry name" value="POT1"/>
    <property type="match status" value="1"/>
</dbReference>
<accession>A0A5N6J8W6</accession>
<sequence length="1412" mass="155229">MDANEQFPTSEPLRASRIPIAQLSPTLEPFSESSIHASVTLLWPYSSSTKSLSLLLAEPDFRLRHSNGQVKAVFHGHIAESVAQSHIGIGDSVYLSLNGARLSDNVTAPGTPGRSVAWDIHFDDRVFLEIWRSLNLLSTVKVDPPTPSPNDTTDAPPATPIAKGYDRSDRNLLIDGLSSWQSPAFLGRSRTSLGGLADSVLDQFAEEDGFVPGKGRKRSRFSMRSSEWRVIDEPESPGERGEVPDWTHIFDEDWGSEPEPGPDGLSEKEERPPDATKIENTGIDSEEVSLTVPASEADVAMGNASLASSRTSPERHIAQTADGIRLPPHGISGIAEFSRKRGVLNCSAHLPIETPRLHPIPSPGLPVPSPLVTMSNSPQGYFTPAAATAHSHTSQIPTTLSREVTDLENEIPGAQPDTSQTPECKETAITSGTEDRAIGVPEFASESNATKITLKATSQPHTMANTGLKGLLPDEDSKAAAEPAQVHQFTPHISEKDTGRLDGHLGDADQLRSPNRVGNEFELDETCIEAQMKAESEKDKGETHQEQEVVKEDNLEDNGHRFTRTSKSLVHGDTRASGVAKVVEYGTDGSGEEDTEALERSGHYHDLATQSEAYTPETDREHPTGAAHEGENKWEGKDSEGESEEELEEEEEPEEEQAQGIKETDREGDADNEEMERDDLEAEWDDEEGWYEEEEEEEEDEDEEQEEGEEAEDMYEDEYGDGAESEIVSDQMSIDTPTQPPAMKNVHPEVIVLDSDSEDEATPASQAYPMTTSRDEASTQEIESSEPEVSASEEGSLRSRRSDNSESSEDEEDENWSGENSEDEQLLDETGGEMMEDERGRANGEQQRAGHAVDELSDNGSTRGEQVDEDSVDAHEEYQADNEVMKEQPETKRGQVSVSQPMDIRDAGSDTDEPTPQHYQLGHTIRAPFHDSEQRNLDYHACTMASAQDPHSDSRTTLHEFETVIDPELQNIGLAEEQANKDVEEEHRSDYIYAEPRPEVPAKIPEAAQDIDQGLFLDGTASSQASHDSREAVSEKPPQLQHLIPMDTQLAEVDQPSMDFTTTGILPTSEHVQRKTTVQSQGQMPPAIQIGTIAPAERHLNAAEDVEHEARLVPPQREGEHELEEFSADGDVRTPASFSGDQAQADELYSDDESVGDLDEVHLIGIDRHYPGLHSQLSYLAPLATLVDHYNALVDTISVVSEVQPVFRAASGKKDFILNLQLTDQSMAGTTLYAQIFRPSKVALPSVEEGNAVLLRNFRVKSFNRSIMLISLDTSAWAVFKGLDDKALTHDPPVEYGSEEEACATDLRQWYQETGMAMVADNQLQASINRESREGTPTSSAALSDSGSIESTQRDARGESSFSSRGSRRGKKSHRRITIHELRDGRRYTEVGSPSGKESIHELRDGTVYANL</sequence>
<feature type="compositionally biased region" description="Basic and acidic residues" evidence="1">
    <location>
        <begin position="597"/>
        <end position="606"/>
    </location>
</feature>